<dbReference type="CDD" id="cd17936">
    <property type="entry name" value="EEXXEc_NFX1"/>
    <property type="match status" value="1"/>
</dbReference>
<keyword evidence="2" id="KW-0963">Cytoplasm</keyword>
<evidence type="ECO:0000259" key="11">
    <source>
        <dbReference type="PROSITE" id="PS50103"/>
    </source>
</evidence>
<keyword evidence="6" id="KW-0067">ATP-binding</keyword>
<evidence type="ECO:0008006" key="15">
    <source>
        <dbReference type="Google" id="ProtNLM"/>
    </source>
</evidence>
<reference evidence="13 14" key="1">
    <citation type="journal article" date="2016" name="Nat. Commun.">
        <title>Ectomycorrhizal ecology is imprinted in the genome of the dominant symbiotic fungus Cenococcum geophilum.</title>
        <authorList>
            <consortium name="DOE Joint Genome Institute"/>
            <person name="Peter M."/>
            <person name="Kohler A."/>
            <person name="Ohm R.A."/>
            <person name="Kuo A."/>
            <person name="Krutzmann J."/>
            <person name="Morin E."/>
            <person name="Arend M."/>
            <person name="Barry K.W."/>
            <person name="Binder M."/>
            <person name="Choi C."/>
            <person name="Clum A."/>
            <person name="Copeland A."/>
            <person name="Grisel N."/>
            <person name="Haridas S."/>
            <person name="Kipfer T."/>
            <person name="LaButti K."/>
            <person name="Lindquist E."/>
            <person name="Lipzen A."/>
            <person name="Maire R."/>
            <person name="Meier B."/>
            <person name="Mihaltcheva S."/>
            <person name="Molinier V."/>
            <person name="Murat C."/>
            <person name="Poggeler S."/>
            <person name="Quandt C.A."/>
            <person name="Sperisen C."/>
            <person name="Tritt A."/>
            <person name="Tisserant E."/>
            <person name="Crous P.W."/>
            <person name="Henrissat B."/>
            <person name="Nehls U."/>
            <person name="Egli S."/>
            <person name="Spatafora J.W."/>
            <person name="Grigoriev I.V."/>
            <person name="Martin F.M."/>
        </authorList>
    </citation>
    <scope>NUCLEOTIDE SEQUENCE [LARGE SCALE GENOMIC DNA]</scope>
    <source>
        <strain evidence="13 14">CBS 459.81</strain>
    </source>
</reference>
<dbReference type="EMBL" id="KV745019">
    <property type="protein sequence ID" value="OCK79172.1"/>
    <property type="molecule type" value="Genomic_DNA"/>
</dbReference>
<dbReference type="GO" id="GO:0005737">
    <property type="term" value="C:cytoplasm"/>
    <property type="evidence" value="ECO:0007669"/>
    <property type="project" value="UniProtKB-SubCell"/>
</dbReference>
<sequence>MMSSGDSRKPCFAFARGSCKFGNKCRYSHSPPTSRTSREPCPYHLSPKGCSRGTSCRFSHDASPAQASQNKAQPAQSKTPRVETDAESSFRAWQYLIPRRENNSRFQNTVRDPRFFRIAWELMMKEDAGTRQQIIMKLATDEGLGMIKDLTDTMSDSQTEKKTVDVFNNRTLPFFQTISHPDVLSSLILETPLETILNFLFGPNGRRAVPVFRYTATALSTITLDNSLEDEDLSRVSFTVSIEVLQRIIDLNQTAQVISEFSPIVETISACIPEHLPLHSARQNLSRIRQRLGLGAAMASLGGDSRTDPQSVRAVFELKVDMPGSLSEYGSRHDNDHQNIRDIKILPTAQEIQSDRREYLPSNDLTKNHLPGLEGLIDRHFRLLREDTVGQLRDAVRLELERLHSSPNAQFSSERQSRVARNIVYHNAQLVGLRFDRKKGLQIVAEFDQPHCLRNMKPPQREEWWKSNKHLRLDALVCLVSSTGRTIFFSVCDPVPTPPRKSQTPEDEELQTPSDALSWRKNDEPSLFRHEKKASMVLSMSFVEFPGILLPSFRPTLLALQRMSRKLDLPFANLIVPSTVNEETNQPPAYSQTRRFAFNLESLTGGVPLQLKPGTPFDYETLRKASTLDDAQQISVVNALSSGLALIQGPPGTGKSYTGVAIIKALLHNRREANLGPIVCVCYTNHALDQLLEHLIRDGVSQVVRVGSRSKSRLLEKLNLYYLSQQIEQTKTEKYEKWQHYETLDHDLEAIKEILQELENPTSWKSIKSYLENQFPNRHYQELFGKGVDEDGFRTVRDKRFSVVTSWLRGAPKNASSNRPVIELSQIPLLEMSASERRALHAHWVKQRSNELNDHLLRTLESYGKRKVELDKCYQELNLRCLLQAHVIGVTTTGLARNLEVLSRLRAKVMVCEEAGEVLEAHTLTALLPSVQHAILIGDHEQLRPQINNYELQHDHPTGAKYSLDISLFERLVNPQPGYSKMPYSSLKTQRRMHPSIAELVRSTLYPNLQDHTSVLNYPEVDGIRDRLFWLDHQEHEDSTTSSSAVSFSKTNSFEVELVAALVSHLIRQGTYGNGDIAVLTPYLGQLQKIKQRLRSSFEIVVNDRDQADLEVEGLEDDPAEVVNNGRVKAQKTTLLNALRVATVDNFQGEEAKVIIISLVRSNNERRCGFLKTSNRINVLLSRARHGMYIIGNSETASSVLMWADVISILERGGHKGPKLALCCPRHKDTPIEVSSPDDFTLFSPEGGCNQKCTSRLKCGHACINKCHSQPLHDAVRCLQRCQRNKKGCEHACPKPCGDPCEENCHVQLSNVALPCGHVRKWLECHKAQAPDTVQCQTRVDVVVPGCKHKVRVRCCELPLKGDYQCPATCGADLVCGHNCKKTCKDCKPKTEETSEIVHGECKAQCGRPYTTCSHACTKTCHGTAPCQLCDAACEVRCSHSRCSKKCNEPCMPCVEDCSWSCPHRGKCKLPCAVPCDLLPCSERCPKLLSCGHRCPSVCGEVCPGIQYCQQCARPAVKEMMVDYIMTYTYAEVNLDVNPCIIPSCGHIITLESLDGHLSFSNYYVFSKDPSSEGLIVGLQSSSEPFSGEGLKHCPMCRGPLRNINRYGRIVRRAWIDEATKKFIVWANTNFVPLAKRMEVVEKRFRERSDDKARTDPVVISIPEETKLDGSRDQQITKIYKLLGRSTIFKNIMQLRVEIKQFLKKVDEAEQPFTRIHDLVKDARRHRGVDTEIFSRPDVLQVRNRILATVLLLRCDFAILAEFLASLRGTPSEERIRIDLKANRNDCMALINESQERKQPQNRVEGLLYWARFVALERTRSKNRLEDVSELLTRARDYLQVAKEVCKSHPGQTPGLLSEVEDAEKMLRESTFYTPVGNAEKAAVYAAMARDFSGTGHWYYCANGHPFTVGECGMPMQTSQCPQCGSPVGGRDHQAVVGVTRAADFEEQFGRMRI</sequence>
<keyword evidence="6" id="KW-0347">Helicase</keyword>
<dbReference type="SUPFAM" id="SSF52540">
    <property type="entry name" value="P-loop containing nucleoside triphosphate hydrolases"/>
    <property type="match status" value="1"/>
</dbReference>
<dbReference type="Pfam" id="PF13086">
    <property type="entry name" value="AAA_11"/>
    <property type="match status" value="1"/>
</dbReference>
<dbReference type="PROSITE" id="PS50103">
    <property type="entry name" value="ZF_C3H1"/>
    <property type="match status" value="2"/>
</dbReference>
<feature type="zinc finger region" description="C3H1-type" evidence="9">
    <location>
        <begin position="5"/>
        <end position="32"/>
    </location>
</feature>
<dbReference type="InterPro" id="IPR000571">
    <property type="entry name" value="Znf_CCCH"/>
</dbReference>
<dbReference type="InterPro" id="IPR045055">
    <property type="entry name" value="DNA2/NAM7-like"/>
</dbReference>
<feature type="region of interest" description="Disordered" evidence="10">
    <location>
        <begin position="496"/>
        <end position="516"/>
    </location>
</feature>
<keyword evidence="6" id="KW-0547">Nucleotide-binding</keyword>
<dbReference type="GO" id="GO:0008270">
    <property type="term" value="F:zinc ion binding"/>
    <property type="evidence" value="ECO:0007669"/>
    <property type="project" value="UniProtKB-KW"/>
</dbReference>
<feature type="domain" description="C3H1-type" evidence="11">
    <location>
        <begin position="35"/>
        <end position="63"/>
    </location>
</feature>
<evidence type="ECO:0000313" key="13">
    <source>
        <dbReference type="EMBL" id="OCK79172.1"/>
    </source>
</evidence>
<dbReference type="PANTHER" id="PTHR10887">
    <property type="entry name" value="DNA2/NAM7 HELICASE FAMILY"/>
    <property type="match status" value="1"/>
</dbReference>
<feature type="domain" description="C3H1-type" evidence="11">
    <location>
        <begin position="5"/>
        <end position="32"/>
    </location>
</feature>
<evidence type="ECO:0000256" key="4">
    <source>
        <dbReference type="ARBA" id="ARBA00022737"/>
    </source>
</evidence>
<accession>A0A8E2JE90</accession>
<dbReference type="CDD" id="cd18808">
    <property type="entry name" value="SF1_C_Upf1"/>
    <property type="match status" value="1"/>
</dbReference>
<evidence type="ECO:0000256" key="3">
    <source>
        <dbReference type="ARBA" id="ARBA00022723"/>
    </source>
</evidence>
<feature type="compositionally biased region" description="Polar residues" evidence="10">
    <location>
        <begin position="65"/>
        <end position="79"/>
    </location>
</feature>
<evidence type="ECO:0000259" key="12">
    <source>
        <dbReference type="PROSITE" id="PS51981"/>
    </source>
</evidence>
<evidence type="ECO:0000256" key="2">
    <source>
        <dbReference type="ARBA" id="ARBA00022490"/>
    </source>
</evidence>
<name>A0A8E2JE90_9PEZI</name>
<dbReference type="InterPro" id="IPR046439">
    <property type="entry name" value="ZF_RZ_dom"/>
</dbReference>
<feature type="zinc finger region" description="C3H1-type" evidence="9">
    <location>
        <begin position="35"/>
        <end position="63"/>
    </location>
</feature>
<dbReference type="GO" id="GO:0002376">
    <property type="term" value="P:immune system process"/>
    <property type="evidence" value="ECO:0007669"/>
    <property type="project" value="UniProtKB-KW"/>
</dbReference>
<dbReference type="InterPro" id="IPR041677">
    <property type="entry name" value="DNA2/NAM7_AAA_11"/>
</dbReference>
<evidence type="ECO:0000256" key="9">
    <source>
        <dbReference type="PROSITE-ProRule" id="PRU00723"/>
    </source>
</evidence>
<evidence type="ECO:0000256" key="7">
    <source>
        <dbReference type="ARBA" id="ARBA00022833"/>
    </source>
</evidence>
<dbReference type="InterPro" id="IPR027417">
    <property type="entry name" value="P-loop_NTPase"/>
</dbReference>
<evidence type="ECO:0000256" key="5">
    <source>
        <dbReference type="ARBA" id="ARBA00022771"/>
    </source>
</evidence>
<dbReference type="GO" id="GO:0031048">
    <property type="term" value="P:regulatory ncRNA-mediated heterochromatin formation"/>
    <property type="evidence" value="ECO:0007669"/>
    <property type="project" value="TreeGrafter"/>
</dbReference>
<comment type="subcellular location">
    <subcellularLocation>
        <location evidence="1">Cytoplasm</location>
    </subcellularLocation>
</comment>
<proteinExistence type="predicted"/>
<evidence type="ECO:0000313" key="14">
    <source>
        <dbReference type="Proteomes" id="UP000250266"/>
    </source>
</evidence>
<dbReference type="Proteomes" id="UP000250266">
    <property type="component" value="Unassembled WGS sequence"/>
</dbReference>
<dbReference type="PANTHER" id="PTHR10887:SF445">
    <property type="entry name" value="NFX1-TYPE ZINC FINGER-CONTAINING PROTEIN 1"/>
    <property type="match status" value="1"/>
</dbReference>
<dbReference type="Pfam" id="PF20173">
    <property type="entry name" value="ZnF_RZ-type"/>
    <property type="match status" value="1"/>
</dbReference>
<dbReference type="PROSITE" id="PS51981">
    <property type="entry name" value="ZF_RZ"/>
    <property type="match status" value="1"/>
</dbReference>
<evidence type="ECO:0000256" key="10">
    <source>
        <dbReference type="SAM" id="MobiDB-lite"/>
    </source>
</evidence>
<dbReference type="Pfam" id="PF13087">
    <property type="entry name" value="AAA_12"/>
    <property type="match status" value="1"/>
</dbReference>
<keyword evidence="4" id="KW-0677">Repeat</keyword>
<evidence type="ECO:0000256" key="1">
    <source>
        <dbReference type="ARBA" id="ARBA00004496"/>
    </source>
</evidence>
<organism evidence="13 14">
    <name type="scientific">Lepidopterella palustris CBS 459.81</name>
    <dbReference type="NCBI Taxonomy" id="1314670"/>
    <lineage>
        <taxon>Eukaryota</taxon>
        <taxon>Fungi</taxon>
        <taxon>Dikarya</taxon>
        <taxon>Ascomycota</taxon>
        <taxon>Pezizomycotina</taxon>
        <taxon>Dothideomycetes</taxon>
        <taxon>Pleosporomycetidae</taxon>
        <taxon>Mytilinidiales</taxon>
        <taxon>Argynnaceae</taxon>
        <taxon>Lepidopterella</taxon>
    </lineage>
</organism>
<protein>
    <recommendedName>
        <fullName evidence="15">NFX1-type zinc finger-containing protein 1</fullName>
    </recommendedName>
</protein>
<dbReference type="SMART" id="SM00356">
    <property type="entry name" value="ZnF_C3H1"/>
    <property type="match status" value="2"/>
</dbReference>
<dbReference type="OrthoDB" id="2423195at2759"/>
<dbReference type="InterPro" id="IPR041679">
    <property type="entry name" value="DNA2/NAM7-like_C"/>
</dbReference>
<keyword evidence="8" id="KW-0391">Immunity</keyword>
<keyword evidence="3 9" id="KW-0479">Metal-binding</keyword>
<dbReference type="GO" id="GO:0031380">
    <property type="term" value="C:nuclear RNA-directed RNA polymerase complex"/>
    <property type="evidence" value="ECO:0007669"/>
    <property type="project" value="TreeGrafter"/>
</dbReference>
<dbReference type="GO" id="GO:0004386">
    <property type="term" value="F:helicase activity"/>
    <property type="evidence" value="ECO:0007669"/>
    <property type="project" value="InterPro"/>
</dbReference>
<evidence type="ECO:0000256" key="6">
    <source>
        <dbReference type="ARBA" id="ARBA00022806"/>
    </source>
</evidence>
<feature type="region of interest" description="Disordered" evidence="10">
    <location>
        <begin position="56"/>
        <end position="86"/>
    </location>
</feature>
<dbReference type="CDD" id="cd06008">
    <property type="entry name" value="NF-X1-zinc-finger"/>
    <property type="match status" value="1"/>
</dbReference>
<feature type="domain" description="RZ-type" evidence="12">
    <location>
        <begin position="1876"/>
        <end position="1951"/>
    </location>
</feature>
<dbReference type="Gene3D" id="3.40.50.300">
    <property type="entry name" value="P-loop containing nucleotide triphosphate hydrolases"/>
    <property type="match status" value="2"/>
</dbReference>
<gene>
    <name evidence="13" type="ORF">K432DRAFT_330710</name>
</gene>
<dbReference type="FunFam" id="3.40.50.300:FF:001660">
    <property type="entry name" value="NF-X1 finger and helicase protein, putative"/>
    <property type="match status" value="1"/>
</dbReference>
<keyword evidence="6" id="KW-0378">Hydrolase</keyword>
<evidence type="ECO:0000256" key="8">
    <source>
        <dbReference type="ARBA" id="ARBA00022859"/>
    </source>
</evidence>
<dbReference type="InterPro" id="IPR000967">
    <property type="entry name" value="Znf_NFX1"/>
</dbReference>
<keyword evidence="5 9" id="KW-0863">Zinc-finger</keyword>
<dbReference type="SMART" id="SM00438">
    <property type="entry name" value="ZnF_NFX"/>
    <property type="match status" value="4"/>
</dbReference>
<keyword evidence="7 9" id="KW-0862">Zinc</keyword>
<dbReference type="InterPro" id="IPR047187">
    <property type="entry name" value="SF1_C_Upf1"/>
</dbReference>
<keyword evidence="14" id="KW-1185">Reference proteome</keyword>